<proteinExistence type="predicted"/>
<dbReference type="EMBL" id="LAZR01041338">
    <property type="protein sequence ID" value="KKL12248.1"/>
    <property type="molecule type" value="Genomic_DNA"/>
</dbReference>
<dbReference type="AlphaFoldDB" id="A0A0F9DJQ3"/>
<comment type="caution">
    <text evidence="1">The sequence shown here is derived from an EMBL/GenBank/DDBJ whole genome shotgun (WGS) entry which is preliminary data.</text>
</comment>
<protein>
    <submittedName>
        <fullName evidence="1">Uncharacterized protein</fullName>
    </submittedName>
</protein>
<reference evidence="1" key="1">
    <citation type="journal article" date="2015" name="Nature">
        <title>Complex archaea that bridge the gap between prokaryotes and eukaryotes.</title>
        <authorList>
            <person name="Spang A."/>
            <person name="Saw J.H."/>
            <person name="Jorgensen S.L."/>
            <person name="Zaremba-Niedzwiedzka K."/>
            <person name="Martijn J."/>
            <person name="Lind A.E."/>
            <person name="van Eijk R."/>
            <person name="Schleper C."/>
            <person name="Guy L."/>
            <person name="Ettema T.J."/>
        </authorList>
    </citation>
    <scope>NUCLEOTIDE SEQUENCE</scope>
</reference>
<evidence type="ECO:0000313" key="1">
    <source>
        <dbReference type="EMBL" id="KKL12248.1"/>
    </source>
</evidence>
<name>A0A0F9DJQ3_9ZZZZ</name>
<accession>A0A0F9DJQ3</accession>
<sequence>MKPTERDALLVRLDERSVNTWNMMEKQETHLNKINGSGH</sequence>
<gene>
    <name evidence="1" type="ORF">LCGC14_2537690</name>
</gene>
<feature type="non-terminal residue" evidence="1">
    <location>
        <position position="39"/>
    </location>
</feature>
<organism evidence="1">
    <name type="scientific">marine sediment metagenome</name>
    <dbReference type="NCBI Taxonomy" id="412755"/>
    <lineage>
        <taxon>unclassified sequences</taxon>
        <taxon>metagenomes</taxon>
        <taxon>ecological metagenomes</taxon>
    </lineage>
</organism>